<dbReference type="Proteomes" id="UP001458880">
    <property type="component" value="Unassembled WGS sequence"/>
</dbReference>
<evidence type="ECO:0000256" key="1">
    <source>
        <dbReference type="PROSITE-ProRule" id="PRU00076"/>
    </source>
</evidence>
<dbReference type="SMART" id="SM00181">
    <property type="entry name" value="EGF"/>
    <property type="match status" value="2"/>
</dbReference>
<accession>A0AAW1MY11</accession>
<feature type="disulfide bond" evidence="1">
    <location>
        <begin position="150"/>
        <end position="160"/>
    </location>
</feature>
<sequence>MKRYLLLSYSSRKSGATNMSKIVFLLCSLAYCIGISSGVYYISPFYEYRFRRNYIRQPITREEMIYVTDRNGLTSAVPRSSYLLRDDQHSSCSSCAYYAKCAIVADIATCACQKGYEGDPLTYCKRLECVDNSECSSHLVCKQGRCIDPCDGMCGVNAQCQVHLHIPVCSCPAGYTGRPTEYCRRFDPSEICHPNPCGPNTNCQVYN</sequence>
<dbReference type="PROSITE" id="PS50026">
    <property type="entry name" value="EGF_3"/>
    <property type="match status" value="1"/>
</dbReference>
<feature type="domain" description="EGF-like" evidence="2">
    <location>
        <begin position="147"/>
        <end position="184"/>
    </location>
</feature>
<dbReference type="PANTHER" id="PTHR22963:SF38">
    <property type="entry name" value="LP13770P"/>
    <property type="match status" value="1"/>
</dbReference>
<dbReference type="PANTHER" id="PTHR22963">
    <property type="entry name" value="ENDOGLIN-RELATED"/>
    <property type="match status" value="1"/>
</dbReference>
<dbReference type="AlphaFoldDB" id="A0AAW1MY11"/>
<reference evidence="3 4" key="1">
    <citation type="journal article" date="2024" name="BMC Genomics">
        <title>De novo assembly and annotation of Popillia japonica's genome with initial clues to its potential as an invasive pest.</title>
        <authorList>
            <person name="Cucini C."/>
            <person name="Boschi S."/>
            <person name="Funari R."/>
            <person name="Cardaioli E."/>
            <person name="Iannotti N."/>
            <person name="Marturano G."/>
            <person name="Paoli F."/>
            <person name="Bruttini M."/>
            <person name="Carapelli A."/>
            <person name="Frati F."/>
            <person name="Nardi F."/>
        </authorList>
    </citation>
    <scope>NUCLEOTIDE SEQUENCE [LARGE SCALE GENOMIC DNA]</scope>
    <source>
        <strain evidence="3">DMR45628</strain>
    </source>
</reference>
<evidence type="ECO:0000313" key="3">
    <source>
        <dbReference type="EMBL" id="KAK9751237.1"/>
    </source>
</evidence>
<dbReference type="EMBL" id="JASPKY010000029">
    <property type="protein sequence ID" value="KAK9751237.1"/>
    <property type="molecule type" value="Genomic_DNA"/>
</dbReference>
<evidence type="ECO:0000259" key="2">
    <source>
        <dbReference type="PROSITE" id="PS50026"/>
    </source>
</evidence>
<organism evidence="3 4">
    <name type="scientific">Popillia japonica</name>
    <name type="common">Japanese beetle</name>
    <dbReference type="NCBI Taxonomy" id="7064"/>
    <lineage>
        <taxon>Eukaryota</taxon>
        <taxon>Metazoa</taxon>
        <taxon>Ecdysozoa</taxon>
        <taxon>Arthropoda</taxon>
        <taxon>Hexapoda</taxon>
        <taxon>Insecta</taxon>
        <taxon>Pterygota</taxon>
        <taxon>Neoptera</taxon>
        <taxon>Endopterygota</taxon>
        <taxon>Coleoptera</taxon>
        <taxon>Polyphaga</taxon>
        <taxon>Scarabaeiformia</taxon>
        <taxon>Scarabaeidae</taxon>
        <taxon>Rutelinae</taxon>
        <taxon>Popillia</taxon>
    </lineage>
</organism>
<dbReference type="InterPro" id="IPR000742">
    <property type="entry name" value="EGF"/>
</dbReference>
<gene>
    <name evidence="3" type="ORF">QE152_g5175</name>
</gene>
<comment type="caution">
    <text evidence="3">The sequence shown here is derived from an EMBL/GenBank/DDBJ whole genome shotgun (WGS) entry which is preliminary data.</text>
</comment>
<keyword evidence="4" id="KW-1185">Reference proteome</keyword>
<protein>
    <recommendedName>
        <fullName evidence="2">EGF-like domain-containing protein</fullName>
    </recommendedName>
</protein>
<comment type="caution">
    <text evidence="1">Lacks conserved residue(s) required for the propagation of feature annotation.</text>
</comment>
<name>A0AAW1MY11_POPJA</name>
<keyword evidence="1" id="KW-1015">Disulfide bond</keyword>
<dbReference type="PROSITE" id="PS01186">
    <property type="entry name" value="EGF_2"/>
    <property type="match status" value="1"/>
</dbReference>
<evidence type="ECO:0000313" key="4">
    <source>
        <dbReference type="Proteomes" id="UP001458880"/>
    </source>
</evidence>
<keyword evidence="1" id="KW-0245">EGF-like domain</keyword>
<proteinExistence type="predicted"/>